<reference evidence="1 2" key="1">
    <citation type="journal article" date="2021" name="Genome Biol. Evol.">
        <title>Complete Genome Sequencing of a Novel Gloeobacter Species from a Waterfall Cave in Mexico.</title>
        <authorList>
            <person name="Saw J.H."/>
            <person name="Cardona T."/>
            <person name="Montejano G."/>
        </authorList>
    </citation>
    <scope>NUCLEOTIDE SEQUENCE [LARGE SCALE GENOMIC DNA]</scope>
    <source>
        <strain evidence="1">MG652769</strain>
    </source>
</reference>
<dbReference type="Pfam" id="PF19872">
    <property type="entry name" value="DUF6345"/>
    <property type="match status" value="1"/>
</dbReference>
<organism evidence="1 2">
    <name type="scientific">Gloeobacter morelensis MG652769</name>
    <dbReference type="NCBI Taxonomy" id="2781736"/>
    <lineage>
        <taxon>Bacteria</taxon>
        <taxon>Bacillati</taxon>
        <taxon>Cyanobacteriota</taxon>
        <taxon>Cyanophyceae</taxon>
        <taxon>Gloeobacterales</taxon>
        <taxon>Gloeobacteraceae</taxon>
        <taxon>Gloeobacter</taxon>
        <taxon>Gloeobacter morelensis</taxon>
    </lineage>
</organism>
<evidence type="ECO:0000313" key="1">
    <source>
        <dbReference type="EMBL" id="UFP95008.1"/>
    </source>
</evidence>
<proteinExistence type="predicted"/>
<dbReference type="Proteomes" id="UP001054846">
    <property type="component" value="Chromosome"/>
</dbReference>
<sequence>MHFSEVGASPESPGDLWGNTDVEWIVIAACGPLQDDSLNGGGNVFDRWRGVFDGLHSLMGYAAVTYDNTEEGRKFVQYAKGGYPLIDAWFRAAQEVQPSTNADATFPGGWPAPNGPNIFAAAIYGYNSVYDDPRYDYLWGYGPVAFDSPGATNRWIVWTGT</sequence>
<name>A0ABY3PMT8_9CYAN</name>
<dbReference type="EMBL" id="CP063845">
    <property type="protein sequence ID" value="UFP95008.1"/>
    <property type="molecule type" value="Genomic_DNA"/>
</dbReference>
<gene>
    <name evidence="1" type="ORF">ISF26_01805</name>
</gene>
<accession>A0ABY3PMT8</accession>
<protein>
    <submittedName>
        <fullName evidence="1">Uncharacterized protein</fullName>
    </submittedName>
</protein>
<keyword evidence="2" id="KW-1185">Reference proteome</keyword>
<evidence type="ECO:0000313" key="2">
    <source>
        <dbReference type="Proteomes" id="UP001054846"/>
    </source>
</evidence>
<dbReference type="InterPro" id="IPR045926">
    <property type="entry name" value="DUF6345"/>
</dbReference>